<dbReference type="EMBL" id="CVRI01000067">
    <property type="protein sequence ID" value="CRL06845.1"/>
    <property type="molecule type" value="Genomic_DNA"/>
</dbReference>
<evidence type="ECO:0000313" key="2">
    <source>
        <dbReference type="EMBL" id="CRL06845.1"/>
    </source>
</evidence>
<keyword evidence="3" id="KW-1185">Reference proteome</keyword>
<name>A0A1J1J343_9DIPT</name>
<evidence type="ECO:0000256" key="1">
    <source>
        <dbReference type="SAM" id="Phobius"/>
    </source>
</evidence>
<evidence type="ECO:0000313" key="3">
    <source>
        <dbReference type="Proteomes" id="UP000183832"/>
    </source>
</evidence>
<gene>
    <name evidence="2" type="ORF">CLUMA_CG019646</name>
</gene>
<keyword evidence="1" id="KW-0472">Membrane</keyword>
<feature type="transmembrane region" description="Helical" evidence="1">
    <location>
        <begin position="20"/>
        <end position="36"/>
    </location>
</feature>
<dbReference type="Proteomes" id="UP000183832">
    <property type="component" value="Unassembled WGS sequence"/>
</dbReference>
<protein>
    <submittedName>
        <fullName evidence="2">CLUMA_CG019646, isoform A</fullName>
    </submittedName>
</protein>
<keyword evidence="1" id="KW-1133">Transmembrane helix</keyword>
<proteinExistence type="predicted"/>
<dbReference type="AlphaFoldDB" id="A0A1J1J343"/>
<organism evidence="2 3">
    <name type="scientific">Clunio marinus</name>
    <dbReference type="NCBI Taxonomy" id="568069"/>
    <lineage>
        <taxon>Eukaryota</taxon>
        <taxon>Metazoa</taxon>
        <taxon>Ecdysozoa</taxon>
        <taxon>Arthropoda</taxon>
        <taxon>Hexapoda</taxon>
        <taxon>Insecta</taxon>
        <taxon>Pterygota</taxon>
        <taxon>Neoptera</taxon>
        <taxon>Endopterygota</taxon>
        <taxon>Diptera</taxon>
        <taxon>Nematocera</taxon>
        <taxon>Chironomoidea</taxon>
        <taxon>Chironomidae</taxon>
        <taxon>Clunio</taxon>
    </lineage>
</organism>
<keyword evidence="1" id="KW-0812">Transmembrane</keyword>
<sequence>MEYLTIQSFFGRSLRSGGMFLGRVGVGFTIMFNAFVTTHMCQKLFGDCDFLKNWFHEKNFTTSSTLCWCFLQQTQSWRCASSASAFLSQNYQKTVDTKE</sequence>
<reference evidence="2 3" key="1">
    <citation type="submission" date="2015-04" db="EMBL/GenBank/DDBJ databases">
        <authorList>
            <person name="Syromyatnikov M.Y."/>
            <person name="Popov V.N."/>
        </authorList>
    </citation>
    <scope>NUCLEOTIDE SEQUENCE [LARGE SCALE GENOMIC DNA]</scope>
</reference>
<accession>A0A1J1J343</accession>